<keyword evidence="2" id="KW-1185">Reference proteome</keyword>
<accession>A0A392MV94</accession>
<protein>
    <submittedName>
        <fullName evidence="1">Uncharacterized protein</fullName>
    </submittedName>
</protein>
<sequence length="120" mass="14110">MLPSNPNSLYLRSTSISVEPYVLRFVLTPPSPSNPKSRDSQYIWNDNSLCNNLYISTFYLLFLNHEHGFLFSTLDLYMRSRRPATTKLLYDKHIKQLKTLPKLDSIIDRGTFNFKLRHVQ</sequence>
<evidence type="ECO:0000313" key="1">
    <source>
        <dbReference type="EMBL" id="MCH91460.1"/>
    </source>
</evidence>
<gene>
    <name evidence="1" type="ORF">A2U01_0012387</name>
</gene>
<dbReference type="Proteomes" id="UP000265520">
    <property type="component" value="Unassembled WGS sequence"/>
</dbReference>
<dbReference type="AlphaFoldDB" id="A0A392MV94"/>
<evidence type="ECO:0000313" key="2">
    <source>
        <dbReference type="Proteomes" id="UP000265520"/>
    </source>
</evidence>
<feature type="non-terminal residue" evidence="1">
    <location>
        <position position="120"/>
    </location>
</feature>
<dbReference type="EMBL" id="LXQA010020471">
    <property type="protein sequence ID" value="MCH91460.1"/>
    <property type="molecule type" value="Genomic_DNA"/>
</dbReference>
<reference evidence="1 2" key="1">
    <citation type="journal article" date="2018" name="Front. Plant Sci.">
        <title>Red Clover (Trifolium pratense) and Zigzag Clover (T. medium) - A Picture of Genomic Similarities and Differences.</title>
        <authorList>
            <person name="Dluhosova J."/>
            <person name="Istvanek J."/>
            <person name="Nedelnik J."/>
            <person name="Repkova J."/>
        </authorList>
    </citation>
    <scope>NUCLEOTIDE SEQUENCE [LARGE SCALE GENOMIC DNA]</scope>
    <source>
        <strain evidence="2">cv. 10/8</strain>
        <tissue evidence="1">Leaf</tissue>
    </source>
</reference>
<comment type="caution">
    <text evidence="1">The sequence shown here is derived from an EMBL/GenBank/DDBJ whole genome shotgun (WGS) entry which is preliminary data.</text>
</comment>
<proteinExistence type="predicted"/>
<name>A0A392MV94_9FABA</name>
<organism evidence="1 2">
    <name type="scientific">Trifolium medium</name>
    <dbReference type="NCBI Taxonomy" id="97028"/>
    <lineage>
        <taxon>Eukaryota</taxon>
        <taxon>Viridiplantae</taxon>
        <taxon>Streptophyta</taxon>
        <taxon>Embryophyta</taxon>
        <taxon>Tracheophyta</taxon>
        <taxon>Spermatophyta</taxon>
        <taxon>Magnoliopsida</taxon>
        <taxon>eudicotyledons</taxon>
        <taxon>Gunneridae</taxon>
        <taxon>Pentapetalae</taxon>
        <taxon>rosids</taxon>
        <taxon>fabids</taxon>
        <taxon>Fabales</taxon>
        <taxon>Fabaceae</taxon>
        <taxon>Papilionoideae</taxon>
        <taxon>50 kb inversion clade</taxon>
        <taxon>NPAAA clade</taxon>
        <taxon>Hologalegina</taxon>
        <taxon>IRL clade</taxon>
        <taxon>Trifolieae</taxon>
        <taxon>Trifolium</taxon>
    </lineage>
</organism>